<proteinExistence type="inferred from homology"/>
<dbReference type="EMBL" id="JANFFA010000001">
    <property type="protein sequence ID" value="MDQ2093822.1"/>
    <property type="molecule type" value="Genomic_DNA"/>
</dbReference>
<gene>
    <name evidence="5" type="ORF">NOI20_06840</name>
</gene>
<evidence type="ECO:0000256" key="3">
    <source>
        <dbReference type="RuleBase" id="RU003476"/>
    </source>
</evidence>
<dbReference type="PRINTS" id="PR00502">
    <property type="entry name" value="NUDIXFAMILY"/>
</dbReference>
<dbReference type="InterPro" id="IPR000086">
    <property type="entry name" value="NUDIX_hydrolase_dom"/>
</dbReference>
<name>A0AAJ1UDA1_9RHOB</name>
<dbReference type="RefSeq" id="WP_317625401.1">
    <property type="nucleotide sequence ID" value="NZ_JANFFA010000001.1"/>
</dbReference>
<dbReference type="InterPro" id="IPR020084">
    <property type="entry name" value="NUDIX_hydrolase_CS"/>
</dbReference>
<reference evidence="5" key="2">
    <citation type="submission" date="2023-04" db="EMBL/GenBank/DDBJ databases">
        <title>'Rhodoalgimonas zhirmunskyi' gen. nov., isolated from a red alga.</title>
        <authorList>
            <person name="Nedashkovskaya O.I."/>
            <person name="Otstavnykh N.Y."/>
            <person name="Bystritskaya E.P."/>
            <person name="Balabanova L.A."/>
            <person name="Isaeva M.P."/>
        </authorList>
    </citation>
    <scope>NUCLEOTIDE SEQUENCE</scope>
    <source>
        <strain evidence="5">10Alg 79</strain>
    </source>
</reference>
<dbReference type="InterPro" id="IPR020476">
    <property type="entry name" value="Nudix_hydrolase"/>
</dbReference>
<evidence type="ECO:0000313" key="5">
    <source>
        <dbReference type="EMBL" id="MDQ2093822.1"/>
    </source>
</evidence>
<dbReference type="Pfam" id="PF00293">
    <property type="entry name" value="NUDIX"/>
    <property type="match status" value="1"/>
</dbReference>
<feature type="domain" description="Nudix hydrolase" evidence="4">
    <location>
        <begin position="14"/>
        <end position="144"/>
    </location>
</feature>
<dbReference type="GO" id="GO:0016787">
    <property type="term" value="F:hydrolase activity"/>
    <property type="evidence" value="ECO:0007669"/>
    <property type="project" value="UniProtKB-KW"/>
</dbReference>
<dbReference type="InterPro" id="IPR015797">
    <property type="entry name" value="NUDIX_hydrolase-like_dom_sf"/>
</dbReference>
<dbReference type="SUPFAM" id="SSF55811">
    <property type="entry name" value="Nudix"/>
    <property type="match status" value="1"/>
</dbReference>
<dbReference type="Proteomes" id="UP001227162">
    <property type="component" value="Unassembled WGS sequence"/>
</dbReference>
<accession>A0AAJ1UDA1</accession>
<dbReference type="PROSITE" id="PS00893">
    <property type="entry name" value="NUDIX_BOX"/>
    <property type="match status" value="1"/>
</dbReference>
<organism evidence="5 6">
    <name type="scientific">Rhodalgimonas zhirmunskyi</name>
    <dbReference type="NCBI Taxonomy" id="2964767"/>
    <lineage>
        <taxon>Bacteria</taxon>
        <taxon>Pseudomonadati</taxon>
        <taxon>Pseudomonadota</taxon>
        <taxon>Alphaproteobacteria</taxon>
        <taxon>Rhodobacterales</taxon>
        <taxon>Roseobacteraceae</taxon>
        <taxon>Rhodalgimonas</taxon>
    </lineage>
</organism>
<dbReference type="PANTHER" id="PTHR43046">
    <property type="entry name" value="GDP-MANNOSE MANNOSYL HYDROLASE"/>
    <property type="match status" value="1"/>
</dbReference>
<comment type="similarity">
    <text evidence="3">Belongs to the Nudix hydrolase family.</text>
</comment>
<dbReference type="PROSITE" id="PS51462">
    <property type="entry name" value="NUDIX"/>
    <property type="match status" value="1"/>
</dbReference>
<dbReference type="PANTHER" id="PTHR43046:SF2">
    <property type="entry name" value="8-OXO-DGTP DIPHOSPHATASE-RELATED"/>
    <property type="match status" value="1"/>
</dbReference>
<evidence type="ECO:0000256" key="2">
    <source>
        <dbReference type="ARBA" id="ARBA00022801"/>
    </source>
</evidence>
<dbReference type="AlphaFoldDB" id="A0AAJ1UDA1"/>
<sequence>MSGFRDMGAIPERIEWRGAAVMAFDATGRALMQLRDDIPQIAAPGKWSFFGGAVDPGEALDTAARREFLEETGIDIAQDEISPVARFASVFRNNGVIHVYRLHRTVAPHEPRLGEGAGFAFLTRRQVESFALIEGFREILLGLDHLAP</sequence>
<protein>
    <submittedName>
        <fullName evidence="5">NUDIX domain-containing protein</fullName>
    </submittedName>
</protein>
<keyword evidence="6" id="KW-1185">Reference proteome</keyword>
<comment type="cofactor">
    <cofactor evidence="1">
        <name>Mg(2+)</name>
        <dbReference type="ChEBI" id="CHEBI:18420"/>
    </cofactor>
</comment>
<reference evidence="5" key="1">
    <citation type="submission" date="2022-07" db="EMBL/GenBank/DDBJ databases">
        <authorList>
            <person name="Otstavnykh N."/>
            <person name="Isaeva M."/>
            <person name="Bystritskaya E."/>
        </authorList>
    </citation>
    <scope>NUCLEOTIDE SEQUENCE</scope>
    <source>
        <strain evidence="5">10Alg 79</strain>
    </source>
</reference>
<keyword evidence="2 3" id="KW-0378">Hydrolase</keyword>
<dbReference type="Gene3D" id="3.90.79.10">
    <property type="entry name" value="Nucleoside Triphosphate Pyrophosphohydrolase"/>
    <property type="match status" value="1"/>
</dbReference>
<evidence type="ECO:0000256" key="1">
    <source>
        <dbReference type="ARBA" id="ARBA00001946"/>
    </source>
</evidence>
<comment type="caution">
    <text evidence="5">The sequence shown here is derived from an EMBL/GenBank/DDBJ whole genome shotgun (WGS) entry which is preliminary data.</text>
</comment>
<evidence type="ECO:0000259" key="4">
    <source>
        <dbReference type="PROSITE" id="PS51462"/>
    </source>
</evidence>
<evidence type="ECO:0000313" key="6">
    <source>
        <dbReference type="Proteomes" id="UP001227162"/>
    </source>
</evidence>